<protein>
    <submittedName>
        <fullName evidence="2">MCPH1</fullName>
    </submittedName>
</protein>
<dbReference type="EMBL" id="HG994588">
    <property type="protein sequence ID" value="CAF3035660.1"/>
    <property type="molecule type" value="Genomic_DNA"/>
</dbReference>
<feature type="compositionally biased region" description="Basic and acidic residues" evidence="1">
    <location>
        <begin position="344"/>
        <end position="359"/>
    </location>
</feature>
<feature type="region of interest" description="Disordered" evidence="1">
    <location>
        <begin position="390"/>
        <end position="414"/>
    </location>
</feature>
<dbReference type="SMART" id="SM00292">
    <property type="entry name" value="BRCT"/>
    <property type="match status" value="1"/>
</dbReference>
<gene>
    <name evidence="2" type="ORF">LSAA_14662</name>
</gene>
<dbReference type="InterPro" id="IPR022047">
    <property type="entry name" value="Microcephalin-like"/>
</dbReference>
<dbReference type="InterPro" id="IPR001357">
    <property type="entry name" value="BRCT_dom"/>
</dbReference>
<feature type="compositionally biased region" description="Basic and acidic residues" evidence="1">
    <location>
        <begin position="172"/>
        <end position="183"/>
    </location>
</feature>
<feature type="region of interest" description="Disordered" evidence="1">
    <location>
        <begin position="138"/>
        <end position="190"/>
    </location>
</feature>
<dbReference type="PANTHER" id="PTHR14625">
    <property type="entry name" value="MICROCEPHALIN"/>
    <property type="match status" value="1"/>
</dbReference>
<dbReference type="Pfam" id="PF12738">
    <property type="entry name" value="PTCB-BRCT"/>
    <property type="match status" value="1"/>
</dbReference>
<feature type="region of interest" description="Disordered" evidence="1">
    <location>
        <begin position="328"/>
        <end position="376"/>
    </location>
</feature>
<dbReference type="CDD" id="cd17716">
    <property type="entry name" value="BRCT_microcephalin_rpt1"/>
    <property type="match status" value="1"/>
</dbReference>
<dbReference type="PROSITE" id="PS50172">
    <property type="entry name" value="BRCT"/>
    <property type="match status" value="1"/>
</dbReference>
<sequence>MKSYNIIPSTPERSTPKRRSSLRSRNSYGEVLRVIETPNNNGEGVLDSKSVVEESPYGNLEAVCEERAQRILGDASEKDKRRKTSSVPQFLFRSKRLSNLPSENTFLQYVPGTQELSSTPIQSPKTDQKVRQWLMEGNEAPSPTTILSPSRRNVSSTSSKKSLPKNRIKKSLAQDKNEDKEEVCPSPKSSTSSLFFETLSTTPLHCPSLPKSHILKDIVAFVDVFDDLSSCVIDELKLLGASISSLLNKKVSHLIFKDGSLARYNKAKKLDIKIVSISWIEACKTEGKRVDEKDFPTISKEKYDSPTMALFIKRKNNRQRMMTLSTEEKYQRHVAKIRRRRKKEEKMTSKSPTKVEHGTPRPLSRSKNAQSTKQKGLLDQIIESNEDILIFPKTPPSSHKKSSQGSPSCTSILGDDFDTPLSVRVAKQFYANKRRSMLLNSDLGSSPLLGGSKEEEGQQDTQEYEISSDADPNRKRKANSSIFDCSVTRRFKRRRTTSIIL</sequence>
<feature type="compositionally biased region" description="Low complexity" evidence="1">
    <location>
        <begin position="442"/>
        <end position="451"/>
    </location>
</feature>
<dbReference type="GO" id="GO:0000278">
    <property type="term" value="P:mitotic cell cycle"/>
    <property type="evidence" value="ECO:0007669"/>
    <property type="project" value="TreeGrafter"/>
</dbReference>
<dbReference type="Gene3D" id="3.40.50.10190">
    <property type="entry name" value="BRCT domain"/>
    <property type="match status" value="1"/>
</dbReference>
<dbReference type="AlphaFoldDB" id="A0A7R8D8D0"/>
<proteinExistence type="predicted"/>
<dbReference type="InterPro" id="IPR036420">
    <property type="entry name" value="BRCT_dom_sf"/>
</dbReference>
<dbReference type="PANTHER" id="PTHR14625:SF3">
    <property type="entry name" value="MICROCEPHALIN"/>
    <property type="match status" value="1"/>
</dbReference>
<feature type="region of interest" description="Disordered" evidence="1">
    <location>
        <begin position="442"/>
        <end position="479"/>
    </location>
</feature>
<dbReference type="OrthoDB" id="2384350at2759"/>
<evidence type="ECO:0000313" key="3">
    <source>
        <dbReference type="Proteomes" id="UP000675881"/>
    </source>
</evidence>
<feature type="region of interest" description="Disordered" evidence="1">
    <location>
        <begin position="1"/>
        <end position="46"/>
    </location>
</feature>
<organism evidence="2 3">
    <name type="scientific">Lepeophtheirus salmonis</name>
    <name type="common">Salmon louse</name>
    <name type="synonym">Caligus salmonis</name>
    <dbReference type="NCBI Taxonomy" id="72036"/>
    <lineage>
        <taxon>Eukaryota</taxon>
        <taxon>Metazoa</taxon>
        <taxon>Ecdysozoa</taxon>
        <taxon>Arthropoda</taxon>
        <taxon>Crustacea</taxon>
        <taxon>Multicrustacea</taxon>
        <taxon>Hexanauplia</taxon>
        <taxon>Copepoda</taxon>
        <taxon>Siphonostomatoida</taxon>
        <taxon>Caligidae</taxon>
        <taxon>Lepeophtheirus</taxon>
    </lineage>
</organism>
<feature type="compositionally biased region" description="Basic residues" evidence="1">
    <location>
        <begin position="332"/>
        <end position="343"/>
    </location>
</feature>
<reference evidence="2" key="1">
    <citation type="submission" date="2021-02" db="EMBL/GenBank/DDBJ databases">
        <authorList>
            <person name="Bekaert M."/>
        </authorList>
    </citation>
    <scope>NUCLEOTIDE SEQUENCE</scope>
    <source>
        <strain evidence="2">IoA-00</strain>
    </source>
</reference>
<dbReference type="SUPFAM" id="SSF52113">
    <property type="entry name" value="BRCT domain"/>
    <property type="match status" value="1"/>
</dbReference>
<name>A0A7R8D8D0_LEPSM</name>
<dbReference type="Proteomes" id="UP000675881">
    <property type="component" value="Chromosome 9"/>
</dbReference>
<evidence type="ECO:0000256" key="1">
    <source>
        <dbReference type="SAM" id="MobiDB-lite"/>
    </source>
</evidence>
<feature type="compositionally biased region" description="Polar residues" evidence="1">
    <location>
        <begin position="365"/>
        <end position="374"/>
    </location>
</feature>
<accession>A0A7R8D8D0</accession>
<keyword evidence="3" id="KW-1185">Reference proteome</keyword>
<feature type="compositionally biased region" description="Polar residues" evidence="1">
    <location>
        <begin position="1"/>
        <end position="13"/>
    </location>
</feature>
<evidence type="ECO:0000313" key="2">
    <source>
        <dbReference type="EMBL" id="CAF3035660.1"/>
    </source>
</evidence>
<feature type="compositionally biased region" description="Low complexity" evidence="1">
    <location>
        <begin position="147"/>
        <end position="161"/>
    </location>
</feature>